<dbReference type="PANTHER" id="PTHR14136">
    <property type="entry name" value="BTB_POZ DOMAIN-CONTAINING PROTEIN KCTD9"/>
    <property type="match status" value="1"/>
</dbReference>
<gene>
    <name evidence="1" type="ORF">G443_000701</name>
</gene>
<dbReference type="SUPFAM" id="SSF141571">
    <property type="entry name" value="Pentapeptide repeat-like"/>
    <property type="match status" value="1"/>
</dbReference>
<dbReference type="EMBL" id="AUBJ02000001">
    <property type="protein sequence ID" value="MCP2330431.1"/>
    <property type="molecule type" value="Genomic_DNA"/>
</dbReference>
<organism evidence="1 2">
    <name type="scientific">Actinoalloteichus caeruleus DSM 43889</name>
    <dbReference type="NCBI Taxonomy" id="1120930"/>
    <lineage>
        <taxon>Bacteria</taxon>
        <taxon>Bacillati</taxon>
        <taxon>Actinomycetota</taxon>
        <taxon>Actinomycetes</taxon>
        <taxon>Pseudonocardiales</taxon>
        <taxon>Pseudonocardiaceae</taxon>
        <taxon>Actinoalloteichus</taxon>
        <taxon>Actinoalloteichus cyanogriseus</taxon>
    </lineage>
</organism>
<evidence type="ECO:0000313" key="2">
    <source>
        <dbReference type="Proteomes" id="UP000791080"/>
    </source>
</evidence>
<sequence>MAEPPTPGPAAETTLRADCQRCVGLCCVALPFTASQDFAVSKDAGQPCSHLREDHACGIHDQLRPRGFAGCTVFDCFGAGQQVTQVTFGGRDWRGDPGVAGPMFAVFPVMRQLNELRWYLTAALALPAARPVHADLDAVLTRATALADADAEVLLGLDLPALRAEVGALLGRAGDLARAEAPVAGRDHRGADLMGARLRRADLRGATLRGAYLIAADLRGADLRWADLLGADLRDADLSGADLRHGVFLIQAQLDAARGDAATRLPAGLRRPSHWADRERS</sequence>
<dbReference type="Pfam" id="PF00805">
    <property type="entry name" value="Pentapeptide"/>
    <property type="match status" value="1"/>
</dbReference>
<protein>
    <submittedName>
        <fullName evidence="1">Uncharacterized protein YjbI, contains pentapeptide repeats</fullName>
    </submittedName>
</protein>
<dbReference type="Proteomes" id="UP000791080">
    <property type="component" value="Unassembled WGS sequence"/>
</dbReference>
<dbReference type="RefSeq" id="WP_026418056.1">
    <property type="nucleotide sequence ID" value="NZ_AUBJ02000001.1"/>
</dbReference>
<proteinExistence type="predicted"/>
<evidence type="ECO:0000313" key="1">
    <source>
        <dbReference type="EMBL" id="MCP2330431.1"/>
    </source>
</evidence>
<name>A0ABT1JF67_ACTCY</name>
<accession>A0ABT1JF67</accession>
<comment type="caution">
    <text evidence="1">The sequence shown here is derived from an EMBL/GenBank/DDBJ whole genome shotgun (WGS) entry which is preliminary data.</text>
</comment>
<dbReference type="PANTHER" id="PTHR14136:SF17">
    <property type="entry name" value="BTB_POZ DOMAIN-CONTAINING PROTEIN KCTD9"/>
    <property type="match status" value="1"/>
</dbReference>
<dbReference type="InterPro" id="IPR051082">
    <property type="entry name" value="Pentapeptide-BTB/POZ_domain"/>
</dbReference>
<dbReference type="InterPro" id="IPR001646">
    <property type="entry name" value="5peptide_repeat"/>
</dbReference>
<keyword evidence="2" id="KW-1185">Reference proteome</keyword>
<dbReference type="Gene3D" id="2.160.20.80">
    <property type="entry name" value="E3 ubiquitin-protein ligase SopA"/>
    <property type="match status" value="1"/>
</dbReference>
<reference evidence="1 2" key="1">
    <citation type="submission" date="2022-06" db="EMBL/GenBank/DDBJ databases">
        <title>Genomic Encyclopedia of Type Strains, Phase I: the one thousand microbial genomes (KMG-I) project.</title>
        <authorList>
            <person name="Kyrpides N."/>
        </authorList>
    </citation>
    <scope>NUCLEOTIDE SEQUENCE [LARGE SCALE GENOMIC DNA]</scope>
    <source>
        <strain evidence="1 2">DSM 43889</strain>
    </source>
</reference>